<dbReference type="Gene3D" id="3.90.1150.10">
    <property type="entry name" value="Aspartate Aminotransferase, domain 1"/>
    <property type="match status" value="1"/>
</dbReference>
<organism evidence="8 9">
    <name type="scientific">Rapidithrix thailandica</name>
    <dbReference type="NCBI Taxonomy" id="413964"/>
    <lineage>
        <taxon>Bacteria</taxon>
        <taxon>Pseudomonadati</taxon>
        <taxon>Bacteroidota</taxon>
        <taxon>Cytophagia</taxon>
        <taxon>Cytophagales</taxon>
        <taxon>Flammeovirgaceae</taxon>
        <taxon>Rapidithrix</taxon>
    </lineage>
</organism>
<protein>
    <submittedName>
        <fullName evidence="8">Aminotransferase class V-fold PLP-dependent enzyme</fullName>
    </submittedName>
</protein>
<dbReference type="GO" id="GO:0019752">
    <property type="term" value="P:carboxylic acid metabolic process"/>
    <property type="evidence" value="ECO:0007669"/>
    <property type="project" value="InterPro"/>
</dbReference>
<keyword evidence="3" id="KW-0210">Decarboxylase</keyword>
<dbReference type="InterPro" id="IPR015424">
    <property type="entry name" value="PyrdxlP-dep_Trfase"/>
</dbReference>
<dbReference type="Gene3D" id="1.20.1340.10">
    <property type="entry name" value="dopa decarboxylase, N-terminal domain"/>
    <property type="match status" value="1"/>
</dbReference>
<dbReference type="PROSITE" id="PS00392">
    <property type="entry name" value="DDC_GAD_HDC_YDC"/>
    <property type="match status" value="1"/>
</dbReference>
<dbReference type="InterPro" id="IPR015421">
    <property type="entry name" value="PyrdxlP-dep_Trfase_major"/>
</dbReference>
<evidence type="ECO:0000313" key="9">
    <source>
        <dbReference type="Proteomes" id="UP001403385"/>
    </source>
</evidence>
<sequence>MTNEEFRNFGHNMVDWMADYFQQIESLPVKAQVEPGEIYQQLPELPPEEAESFSQIFRDFQTKILKGITHWQHPNFFAYFPANNSYPSILGEMLTATLGAQCMIWETSPAAAELEQKVMEWMKQMMGLPAEFTGVIQDTASTATLCALLTARESATDFQSNKSGLDSKTKFTVYCSTQTHSSIDKAIKIAGIGSDQLRKIPVDRDFAMRPDALEKEIQTDIALGFHPLCVVASIGTTSSTAIDPVKKIGEICQKHRLWLHVDGAYAGTAMLLPEKRWIIEGLELADSYVFNPHKWMFTNFDCSAYYVKDESKLIRTFEILPEYLKTQVDKQVNNYRDWGIQLGRRFRALKLWFVIRSFGVKGLQKKIRHHIELSHYFLEAIQKHPEVELLAPTPLNLVCFRLKPSQLSSEEALTRLNATLMQKMNASGKVYLTHTKLNGIYTLRVAIGQTHVQKENVDQLLNLLWKTYEEIKSSLKLG</sequence>
<evidence type="ECO:0000256" key="5">
    <source>
        <dbReference type="ARBA" id="ARBA00023239"/>
    </source>
</evidence>
<dbReference type="PANTHER" id="PTHR11999:SF70">
    <property type="entry name" value="MIP05841P"/>
    <property type="match status" value="1"/>
</dbReference>
<dbReference type="RefSeq" id="WP_346822037.1">
    <property type="nucleotide sequence ID" value="NZ_JBDKWZ010000008.1"/>
</dbReference>
<dbReference type="AlphaFoldDB" id="A0AAW9SEX3"/>
<keyword evidence="9" id="KW-1185">Reference proteome</keyword>
<dbReference type="InterPro" id="IPR002129">
    <property type="entry name" value="PyrdxlP-dep_de-COase"/>
</dbReference>
<dbReference type="SUPFAM" id="SSF53383">
    <property type="entry name" value="PLP-dependent transferases"/>
    <property type="match status" value="1"/>
</dbReference>
<dbReference type="GO" id="GO:0005737">
    <property type="term" value="C:cytoplasm"/>
    <property type="evidence" value="ECO:0007669"/>
    <property type="project" value="TreeGrafter"/>
</dbReference>
<evidence type="ECO:0000256" key="2">
    <source>
        <dbReference type="ARBA" id="ARBA00009533"/>
    </source>
</evidence>
<dbReference type="Pfam" id="PF00282">
    <property type="entry name" value="Pyridoxal_deC"/>
    <property type="match status" value="1"/>
</dbReference>
<evidence type="ECO:0000256" key="6">
    <source>
        <dbReference type="PIRSR" id="PIRSR602129-50"/>
    </source>
</evidence>
<reference evidence="8 9" key="1">
    <citation type="submission" date="2024-04" db="EMBL/GenBank/DDBJ databases">
        <title>Novel genus in family Flammeovirgaceae.</title>
        <authorList>
            <person name="Nguyen T.H."/>
            <person name="Vuong T.Q."/>
            <person name="Le H."/>
            <person name="Kim S.-G."/>
        </authorList>
    </citation>
    <scope>NUCLEOTIDE SEQUENCE [LARGE SCALE GENOMIC DNA]</scope>
    <source>
        <strain evidence="8 9">JCM 23209</strain>
    </source>
</reference>
<accession>A0AAW9SEX3</accession>
<dbReference type="InterPro" id="IPR010977">
    <property type="entry name" value="Aromatic_deC"/>
</dbReference>
<comment type="cofactor">
    <cofactor evidence="1 6 7">
        <name>pyridoxal 5'-phosphate</name>
        <dbReference type="ChEBI" id="CHEBI:597326"/>
    </cofactor>
</comment>
<keyword evidence="8" id="KW-0032">Aminotransferase</keyword>
<evidence type="ECO:0000256" key="1">
    <source>
        <dbReference type="ARBA" id="ARBA00001933"/>
    </source>
</evidence>
<comment type="caution">
    <text evidence="8">The sequence shown here is derived from an EMBL/GenBank/DDBJ whole genome shotgun (WGS) entry which is preliminary data.</text>
</comment>
<dbReference type="GO" id="GO:0006520">
    <property type="term" value="P:amino acid metabolic process"/>
    <property type="evidence" value="ECO:0007669"/>
    <property type="project" value="InterPro"/>
</dbReference>
<evidence type="ECO:0000256" key="7">
    <source>
        <dbReference type="RuleBase" id="RU000382"/>
    </source>
</evidence>
<dbReference type="GO" id="GO:0030170">
    <property type="term" value="F:pyridoxal phosphate binding"/>
    <property type="evidence" value="ECO:0007669"/>
    <property type="project" value="InterPro"/>
</dbReference>
<evidence type="ECO:0000256" key="4">
    <source>
        <dbReference type="ARBA" id="ARBA00022898"/>
    </source>
</evidence>
<keyword evidence="8" id="KW-0808">Transferase</keyword>
<evidence type="ECO:0000313" key="8">
    <source>
        <dbReference type="EMBL" id="MEN7549261.1"/>
    </source>
</evidence>
<dbReference type="GO" id="GO:0016831">
    <property type="term" value="F:carboxy-lyase activity"/>
    <property type="evidence" value="ECO:0007669"/>
    <property type="project" value="UniProtKB-KW"/>
</dbReference>
<evidence type="ECO:0000256" key="3">
    <source>
        <dbReference type="ARBA" id="ARBA00022793"/>
    </source>
</evidence>
<dbReference type="EMBL" id="JBDKWZ010000008">
    <property type="protein sequence ID" value="MEN7549261.1"/>
    <property type="molecule type" value="Genomic_DNA"/>
</dbReference>
<name>A0AAW9SEX3_9BACT</name>
<dbReference type="Proteomes" id="UP001403385">
    <property type="component" value="Unassembled WGS sequence"/>
</dbReference>
<keyword evidence="5 7" id="KW-0456">Lyase</keyword>
<keyword evidence="4 6" id="KW-0663">Pyridoxal phosphate</keyword>
<dbReference type="InterPro" id="IPR021115">
    <property type="entry name" value="Pyridoxal-P_BS"/>
</dbReference>
<dbReference type="PANTHER" id="PTHR11999">
    <property type="entry name" value="GROUP II PYRIDOXAL-5-PHOSPHATE DECARBOXYLASE"/>
    <property type="match status" value="1"/>
</dbReference>
<comment type="similarity">
    <text evidence="2 7">Belongs to the group II decarboxylase family.</text>
</comment>
<dbReference type="PRINTS" id="PR00800">
    <property type="entry name" value="YHDCRBOXLASE"/>
</dbReference>
<dbReference type="InterPro" id="IPR015422">
    <property type="entry name" value="PyrdxlP-dep_Trfase_small"/>
</dbReference>
<feature type="modified residue" description="N6-(pyridoxal phosphate)lysine" evidence="6">
    <location>
        <position position="294"/>
    </location>
</feature>
<dbReference type="GO" id="GO:0008483">
    <property type="term" value="F:transaminase activity"/>
    <property type="evidence" value="ECO:0007669"/>
    <property type="project" value="UniProtKB-KW"/>
</dbReference>
<gene>
    <name evidence="8" type="ORF">AAG747_15160</name>
</gene>
<dbReference type="CDD" id="cd06450">
    <property type="entry name" value="DOPA_deC_like"/>
    <property type="match status" value="1"/>
</dbReference>
<proteinExistence type="inferred from homology"/>
<dbReference type="Gene3D" id="3.40.640.10">
    <property type="entry name" value="Type I PLP-dependent aspartate aminotransferase-like (Major domain)"/>
    <property type="match status" value="1"/>
</dbReference>